<dbReference type="GO" id="GO:0004601">
    <property type="term" value="F:peroxidase activity"/>
    <property type="evidence" value="ECO:0007669"/>
    <property type="project" value="UniProtKB-KW"/>
</dbReference>
<proteinExistence type="predicted"/>
<organism evidence="7 8">
    <name type="scientific">Meganyctiphanes norvegica</name>
    <name type="common">Northern krill</name>
    <name type="synonym">Thysanopoda norvegica</name>
    <dbReference type="NCBI Taxonomy" id="48144"/>
    <lineage>
        <taxon>Eukaryota</taxon>
        <taxon>Metazoa</taxon>
        <taxon>Ecdysozoa</taxon>
        <taxon>Arthropoda</taxon>
        <taxon>Crustacea</taxon>
        <taxon>Multicrustacea</taxon>
        <taxon>Malacostraca</taxon>
        <taxon>Eumalacostraca</taxon>
        <taxon>Eucarida</taxon>
        <taxon>Euphausiacea</taxon>
        <taxon>Euphausiidae</taxon>
        <taxon>Meganyctiphanes</taxon>
    </lineage>
</organism>
<evidence type="ECO:0000256" key="5">
    <source>
        <dbReference type="ARBA" id="ARBA00023180"/>
    </source>
</evidence>
<dbReference type="FunFam" id="1.10.640.10:FF:000003">
    <property type="entry name" value="chorion peroxidase"/>
    <property type="match status" value="1"/>
</dbReference>
<sequence>MKFREGNVLKRNSPASSHARFFKISPQTRKISEDARAVLETSKSLIIDNQLSDRAGAHGLRAVTLRNTIMEGRCPTPIGCSRSKYRTTDGSCNNLQNTWWGQTNMPFQRVAVPTYDDGVSKARTRAVDKSELPNVREIVNNALVESDFDDPKYTLSLMQWGQFIDHDIAHTPFPRMPSGEGIECCNPNSVKHPDCFEITIPSSDGFFAPRQQTCMNFVRSMLSLNPQCSMGFAEQMNTLTAFLDGSNIYGSSKEEQDSVRSFNGGMLKTSGNNLLPIDRERGCQAQLRNADCYVAGDSRVNEQPGLAAMHLIWMREHNRVVRELQKITSGWTDEEMFQEARRIVVAEYQHIMYNEYFPITLGTNYMQSFGLSTRTSGFSNDYRPDINPTITNEFATAAFRYGHSLVQGIMDLYSANGAVSTIKLRDHWMSPHLLKQGRVDDIFRSWMQQPSQRFDSFITAEFTNHLFQQPGGNFGLDLMSLNIQRGRDHGIATYNDIRSLCGLRRASTFSDITDQIPKQFVERLQRVYRNVNDIDYFVGGLMEKPVPGSHLGHTFLCIVGDQFARLKKADRYFYDLNGQFSEGQLQEIRRASWARILCDNGDSVTNVQPLAFRLQDNNRNRPVDCNSAQIPKVNLNLWRTERPQSQG</sequence>
<feature type="binding site" description="axial binding residue" evidence="6">
    <location>
        <position position="403"/>
    </location>
    <ligand>
        <name>heme b</name>
        <dbReference type="ChEBI" id="CHEBI:60344"/>
    </ligand>
    <ligandPart>
        <name>Fe</name>
        <dbReference type="ChEBI" id="CHEBI:18248"/>
    </ligandPart>
</feature>
<protein>
    <recommendedName>
        <fullName evidence="9">Peroxidase</fullName>
    </recommendedName>
</protein>
<keyword evidence="3" id="KW-0575">Peroxidase</keyword>
<dbReference type="GO" id="GO:0005576">
    <property type="term" value="C:extracellular region"/>
    <property type="evidence" value="ECO:0007669"/>
    <property type="project" value="UniProtKB-SubCell"/>
</dbReference>
<evidence type="ECO:0000313" key="8">
    <source>
        <dbReference type="Proteomes" id="UP001497623"/>
    </source>
</evidence>
<keyword evidence="6" id="KW-0479">Metal-binding</keyword>
<keyword evidence="8" id="KW-1185">Reference proteome</keyword>
<dbReference type="CDD" id="cd09823">
    <property type="entry name" value="peroxinectin_like"/>
    <property type="match status" value="1"/>
</dbReference>
<evidence type="ECO:0000256" key="1">
    <source>
        <dbReference type="ARBA" id="ARBA00004613"/>
    </source>
</evidence>
<evidence type="ECO:0000256" key="3">
    <source>
        <dbReference type="ARBA" id="ARBA00022559"/>
    </source>
</evidence>
<reference evidence="7 8" key="1">
    <citation type="submission" date="2024-05" db="EMBL/GenBank/DDBJ databases">
        <authorList>
            <person name="Wallberg A."/>
        </authorList>
    </citation>
    <scope>NUCLEOTIDE SEQUENCE [LARGE SCALE GENOMIC DNA]</scope>
</reference>
<keyword evidence="4" id="KW-0732">Signal</keyword>
<keyword evidence="6" id="KW-0349">Heme</keyword>
<dbReference type="PANTHER" id="PTHR11475:SF4">
    <property type="entry name" value="CHORION PEROXIDASE"/>
    <property type="match status" value="1"/>
</dbReference>
<keyword evidence="5" id="KW-0325">Glycoprotein</keyword>
<keyword evidence="2" id="KW-0964">Secreted</keyword>
<gene>
    <name evidence="7" type="ORF">MNOR_LOCUS6275</name>
</gene>
<dbReference type="Pfam" id="PF03098">
    <property type="entry name" value="An_peroxidase"/>
    <property type="match status" value="1"/>
</dbReference>
<evidence type="ECO:0008006" key="9">
    <source>
        <dbReference type="Google" id="ProtNLM"/>
    </source>
</evidence>
<keyword evidence="6" id="KW-0408">Iron</keyword>
<dbReference type="PANTHER" id="PTHR11475">
    <property type="entry name" value="OXIDASE/PEROXIDASE"/>
    <property type="match status" value="1"/>
</dbReference>
<evidence type="ECO:0000313" key="7">
    <source>
        <dbReference type="EMBL" id="CAL4067189.1"/>
    </source>
</evidence>
<dbReference type="EMBL" id="CAXKWB010002562">
    <property type="protein sequence ID" value="CAL4067189.1"/>
    <property type="molecule type" value="Genomic_DNA"/>
</dbReference>
<dbReference type="GO" id="GO:0046872">
    <property type="term" value="F:metal ion binding"/>
    <property type="evidence" value="ECO:0007669"/>
    <property type="project" value="UniProtKB-KW"/>
</dbReference>
<evidence type="ECO:0000256" key="4">
    <source>
        <dbReference type="ARBA" id="ARBA00022729"/>
    </source>
</evidence>
<keyword evidence="3" id="KW-0560">Oxidoreductase</keyword>
<dbReference type="InterPro" id="IPR037120">
    <property type="entry name" value="Haem_peroxidase_sf_animal"/>
</dbReference>
<comment type="subcellular location">
    <subcellularLocation>
        <location evidence="1">Secreted</location>
    </subcellularLocation>
</comment>
<dbReference type="InterPro" id="IPR019791">
    <property type="entry name" value="Haem_peroxidase_animal"/>
</dbReference>
<dbReference type="GO" id="GO:0020037">
    <property type="term" value="F:heme binding"/>
    <property type="evidence" value="ECO:0007669"/>
    <property type="project" value="InterPro"/>
</dbReference>
<evidence type="ECO:0000256" key="6">
    <source>
        <dbReference type="PIRSR" id="PIRSR619791-2"/>
    </source>
</evidence>
<dbReference type="Proteomes" id="UP001497623">
    <property type="component" value="Unassembled WGS sequence"/>
</dbReference>
<dbReference type="AlphaFoldDB" id="A0AAV2PYF2"/>
<dbReference type="PROSITE" id="PS50292">
    <property type="entry name" value="PEROXIDASE_3"/>
    <property type="match status" value="1"/>
</dbReference>
<dbReference type="InterPro" id="IPR010255">
    <property type="entry name" value="Haem_peroxidase_sf"/>
</dbReference>
<evidence type="ECO:0000256" key="2">
    <source>
        <dbReference type="ARBA" id="ARBA00022525"/>
    </source>
</evidence>
<dbReference type="GO" id="GO:0006979">
    <property type="term" value="P:response to oxidative stress"/>
    <property type="evidence" value="ECO:0007669"/>
    <property type="project" value="InterPro"/>
</dbReference>
<name>A0AAV2PYF2_MEGNR</name>
<comment type="caution">
    <text evidence="7">The sequence shown here is derived from an EMBL/GenBank/DDBJ whole genome shotgun (WGS) entry which is preliminary data.</text>
</comment>
<dbReference type="SUPFAM" id="SSF48113">
    <property type="entry name" value="Heme-dependent peroxidases"/>
    <property type="match status" value="1"/>
</dbReference>
<accession>A0AAV2PYF2</accession>
<dbReference type="Gene3D" id="1.10.640.10">
    <property type="entry name" value="Haem peroxidase domain superfamily, animal type"/>
    <property type="match status" value="1"/>
</dbReference>
<dbReference type="PRINTS" id="PR00457">
    <property type="entry name" value="ANPEROXIDASE"/>
</dbReference>